<keyword evidence="4" id="KW-1185">Reference proteome</keyword>
<feature type="region of interest" description="Disordered" evidence="1">
    <location>
        <begin position="119"/>
        <end position="152"/>
    </location>
</feature>
<name>A0ABR6XEX3_9BURK</name>
<gene>
    <name evidence="3" type="ORF">H8K26_08425</name>
</gene>
<sequence length="443" mass="47958">MLRKPASSERPQHRRGKPPVDGGSSSGAGGFSRYKFIAIIALLVVVVMAAGWNWFPEAPASQVAAATTKNERFLAMPAAAGAQPAAAVLPKDAQRQLLVAQLEQADQVLCNYVESTRYPNSSRPLSEHPDQVYPNQPVAESHPMRKKGGGTDKEIQIQTTQSRVYLAAGEAAIFTIKATDTSGKPLALSVDKAIARGLVYAGGRETSPVPVPMSDSGREGDAIAGDGIYSGMLAPAQTGFASFNGTIRTELNYVVNGQTGFVFFDVIYSSETPAVWSGNIRESTEGGSLRFILKANVNTPGRYIVNGRVDDAKGKPFALVTFNDLLPQGSNDISLTVVGNLLRDQQPAMPLTLRDVDAYLLKENTDPDRALMPRLEGSAYVSKTYPLKTFSDAEWSSEERSRYITEFSKDVALAKSALLQFDPEQERKPLPQSECSRNKKPKN</sequence>
<keyword evidence="2" id="KW-1133">Transmembrane helix</keyword>
<evidence type="ECO:0000256" key="1">
    <source>
        <dbReference type="SAM" id="MobiDB-lite"/>
    </source>
</evidence>
<feature type="region of interest" description="Disordered" evidence="1">
    <location>
        <begin position="1"/>
        <end position="26"/>
    </location>
</feature>
<dbReference type="Proteomes" id="UP000637632">
    <property type="component" value="Unassembled WGS sequence"/>
</dbReference>
<protein>
    <submittedName>
        <fullName evidence="3">Uncharacterized protein</fullName>
    </submittedName>
</protein>
<feature type="transmembrane region" description="Helical" evidence="2">
    <location>
        <begin position="36"/>
        <end position="55"/>
    </location>
</feature>
<dbReference type="RefSeq" id="WP_190478718.1">
    <property type="nucleotide sequence ID" value="NZ_JACOFT010000002.1"/>
</dbReference>
<evidence type="ECO:0000313" key="3">
    <source>
        <dbReference type="EMBL" id="MBC3811460.1"/>
    </source>
</evidence>
<dbReference type="NCBIfam" id="NF041940">
    <property type="entry name" value="choice_anch_X"/>
    <property type="match status" value="1"/>
</dbReference>
<keyword evidence="2" id="KW-0472">Membrane</keyword>
<comment type="caution">
    <text evidence="3">The sequence shown here is derived from an EMBL/GenBank/DDBJ whole genome shotgun (WGS) entry which is preliminary data.</text>
</comment>
<feature type="compositionally biased region" description="Basic and acidic residues" evidence="1">
    <location>
        <begin position="1"/>
        <end position="11"/>
    </location>
</feature>
<dbReference type="EMBL" id="JACOFT010000002">
    <property type="protein sequence ID" value="MBC3811460.1"/>
    <property type="molecule type" value="Genomic_DNA"/>
</dbReference>
<keyword evidence="2" id="KW-0812">Transmembrane</keyword>
<evidence type="ECO:0000313" key="4">
    <source>
        <dbReference type="Proteomes" id="UP000637632"/>
    </source>
</evidence>
<feature type="region of interest" description="Disordered" evidence="1">
    <location>
        <begin position="422"/>
        <end position="443"/>
    </location>
</feature>
<proteinExistence type="predicted"/>
<organism evidence="3 4">
    <name type="scientific">Undibacterium aquatile</name>
    <dbReference type="NCBI Taxonomy" id="1537398"/>
    <lineage>
        <taxon>Bacteria</taxon>
        <taxon>Pseudomonadati</taxon>
        <taxon>Pseudomonadota</taxon>
        <taxon>Betaproteobacteria</taxon>
        <taxon>Burkholderiales</taxon>
        <taxon>Oxalobacteraceae</taxon>
        <taxon>Undibacterium</taxon>
    </lineage>
</organism>
<evidence type="ECO:0000256" key="2">
    <source>
        <dbReference type="SAM" id="Phobius"/>
    </source>
</evidence>
<reference evidence="3 4" key="1">
    <citation type="submission" date="2020-08" db="EMBL/GenBank/DDBJ databases">
        <title>Novel species isolated from subtropical streams in China.</title>
        <authorList>
            <person name="Lu H."/>
        </authorList>
    </citation>
    <scope>NUCLEOTIDE SEQUENCE [LARGE SCALE GENOMIC DNA]</scope>
    <source>
        <strain evidence="3 4">CCTCC AB 2015119</strain>
    </source>
</reference>
<accession>A0ABR6XEX3</accession>